<evidence type="ECO:0000313" key="1">
    <source>
        <dbReference type="EMBL" id="JAD89928.1"/>
    </source>
</evidence>
<reference evidence="1" key="1">
    <citation type="submission" date="2014-09" db="EMBL/GenBank/DDBJ databases">
        <authorList>
            <person name="Magalhaes I.L.F."/>
            <person name="Oliveira U."/>
            <person name="Santos F.R."/>
            <person name="Vidigal T.H.D.A."/>
            <person name="Brescovit A.D."/>
            <person name="Santos A.J."/>
        </authorList>
    </citation>
    <scope>NUCLEOTIDE SEQUENCE</scope>
    <source>
        <tissue evidence="1">Shoot tissue taken approximately 20 cm above the soil surface</tissue>
    </source>
</reference>
<accession>A0A0A9DTA9</accession>
<proteinExistence type="predicted"/>
<name>A0A0A9DTA9_ARUDO</name>
<dbReference type="EMBL" id="GBRH01207967">
    <property type="protein sequence ID" value="JAD89928.1"/>
    <property type="molecule type" value="Transcribed_RNA"/>
</dbReference>
<dbReference type="AlphaFoldDB" id="A0A0A9DTA9"/>
<sequence length="77" mass="8962">MPIIIYKSHISLNGINALKLQLRTELKSFLIETHNLTMLQYFPIVKPHRPKYLLNNAAFGTQVKCFVFRSIAFGIWL</sequence>
<organism evidence="1">
    <name type="scientific">Arundo donax</name>
    <name type="common">Giant reed</name>
    <name type="synonym">Donax arundinaceus</name>
    <dbReference type="NCBI Taxonomy" id="35708"/>
    <lineage>
        <taxon>Eukaryota</taxon>
        <taxon>Viridiplantae</taxon>
        <taxon>Streptophyta</taxon>
        <taxon>Embryophyta</taxon>
        <taxon>Tracheophyta</taxon>
        <taxon>Spermatophyta</taxon>
        <taxon>Magnoliopsida</taxon>
        <taxon>Liliopsida</taxon>
        <taxon>Poales</taxon>
        <taxon>Poaceae</taxon>
        <taxon>PACMAD clade</taxon>
        <taxon>Arundinoideae</taxon>
        <taxon>Arundineae</taxon>
        <taxon>Arundo</taxon>
    </lineage>
</organism>
<reference evidence="1" key="2">
    <citation type="journal article" date="2015" name="Data Brief">
        <title>Shoot transcriptome of the giant reed, Arundo donax.</title>
        <authorList>
            <person name="Barrero R.A."/>
            <person name="Guerrero F.D."/>
            <person name="Moolhuijzen P."/>
            <person name="Goolsby J.A."/>
            <person name="Tidwell J."/>
            <person name="Bellgard S.E."/>
            <person name="Bellgard M.I."/>
        </authorList>
    </citation>
    <scope>NUCLEOTIDE SEQUENCE</scope>
    <source>
        <tissue evidence="1">Shoot tissue taken approximately 20 cm above the soil surface</tissue>
    </source>
</reference>
<protein>
    <submittedName>
        <fullName evidence="1">Uncharacterized protein</fullName>
    </submittedName>
</protein>